<sequence>MNTGRAGCVRDPRICDIVMMRRLSPTSRQQLKLSTEEAPIRHKRNFPSSGAGHPFLCPFGHPRKSHVLAEVLLLAGHQYSIFAEASELRETAGTTHRHFAVTYTKKKEVDDSCCDTITD</sequence>
<gene>
    <name evidence="2" type="ORF">CCUR1050_LOCUS5882</name>
</gene>
<evidence type="ECO:0000313" key="2">
    <source>
        <dbReference type="EMBL" id="CAD8628203.1"/>
    </source>
</evidence>
<evidence type="ECO:0000256" key="1">
    <source>
        <dbReference type="SAM" id="MobiDB-lite"/>
    </source>
</evidence>
<proteinExistence type="predicted"/>
<feature type="region of interest" description="Disordered" evidence="1">
    <location>
        <begin position="26"/>
        <end position="47"/>
    </location>
</feature>
<protein>
    <submittedName>
        <fullName evidence="2">Uncharacterized protein</fullName>
    </submittedName>
</protein>
<name>A0A7S0QFT4_9CRYP</name>
<organism evidence="2">
    <name type="scientific">Cryptomonas curvata</name>
    <dbReference type="NCBI Taxonomy" id="233186"/>
    <lineage>
        <taxon>Eukaryota</taxon>
        <taxon>Cryptophyceae</taxon>
        <taxon>Cryptomonadales</taxon>
        <taxon>Cryptomonadaceae</taxon>
        <taxon>Cryptomonas</taxon>
    </lineage>
</organism>
<dbReference type="AlphaFoldDB" id="A0A7S0QFT4"/>
<dbReference type="EMBL" id="HBEZ01010705">
    <property type="protein sequence ID" value="CAD8628203.1"/>
    <property type="molecule type" value="Transcribed_RNA"/>
</dbReference>
<accession>A0A7S0QFT4</accession>
<reference evidence="2" key="1">
    <citation type="submission" date="2021-01" db="EMBL/GenBank/DDBJ databases">
        <authorList>
            <person name="Corre E."/>
            <person name="Pelletier E."/>
            <person name="Niang G."/>
            <person name="Scheremetjew M."/>
            <person name="Finn R."/>
            <person name="Kale V."/>
            <person name="Holt S."/>
            <person name="Cochrane G."/>
            <person name="Meng A."/>
            <person name="Brown T."/>
            <person name="Cohen L."/>
        </authorList>
    </citation>
    <scope>NUCLEOTIDE SEQUENCE</scope>
    <source>
        <strain evidence="2">CCAP979/52</strain>
    </source>
</reference>